<reference evidence="3 4" key="1">
    <citation type="submission" date="2017-06" db="EMBL/GenBank/DDBJ databases">
        <authorList>
            <person name="Kim H.J."/>
            <person name="Triplett B.A."/>
        </authorList>
    </citation>
    <scope>NUCLEOTIDE SEQUENCE [LARGE SCALE GENOMIC DNA]</scope>
    <source>
        <strain evidence="3 4">DSM 19307</strain>
    </source>
</reference>
<feature type="transmembrane region" description="Helical" evidence="2">
    <location>
        <begin position="98"/>
        <end position="116"/>
    </location>
</feature>
<dbReference type="RefSeq" id="WP_089356192.1">
    <property type="nucleotide sequence ID" value="NZ_FZPD01000002.1"/>
</dbReference>
<keyword evidence="2" id="KW-1133">Transmembrane helix</keyword>
<dbReference type="Proteomes" id="UP000198393">
    <property type="component" value="Unassembled WGS sequence"/>
</dbReference>
<keyword evidence="2" id="KW-0812">Transmembrane</keyword>
<sequence>MKSRLLNWLIGNFTVPKPALVQRQSILIFSILIFFLVLAEWFMDLNTTSFNILIPLLLTNVIITIIAYTNFKSWLGTAQLLILLLAFLAHCFLVPESFHVMVFWMSVIPLIALMFGDVKSSRIWLAITLIGMICGIVYGQKTVGTYQINISYVAFAIRGTIFCLTIVSCFYIIHNLLGKAIQKLENKNQEINQLNLELISLNKNLEKIVRTRTSMIKNKNQRLTKYAFMNSHLVRAPLANILGAIEILGETESMEEYEQIMNMIALSATNLDNVIKEVALELRSPEDLTVNGTYN</sequence>
<dbReference type="EMBL" id="FZPD01000002">
    <property type="protein sequence ID" value="SNS83863.1"/>
    <property type="molecule type" value="Genomic_DNA"/>
</dbReference>
<feature type="transmembrane region" description="Helical" evidence="2">
    <location>
        <begin position="26"/>
        <end position="43"/>
    </location>
</feature>
<name>A0A239HSM8_EKHLU</name>
<proteinExistence type="predicted"/>
<dbReference type="OrthoDB" id="9124519at2"/>
<accession>A0A239HSM8</accession>
<dbReference type="InterPro" id="IPR036097">
    <property type="entry name" value="HisK_dim/P_sf"/>
</dbReference>
<evidence type="ECO:0008006" key="5">
    <source>
        <dbReference type="Google" id="ProtNLM"/>
    </source>
</evidence>
<organism evidence="3 4">
    <name type="scientific">Ekhidna lutea</name>
    <dbReference type="NCBI Taxonomy" id="447679"/>
    <lineage>
        <taxon>Bacteria</taxon>
        <taxon>Pseudomonadati</taxon>
        <taxon>Bacteroidota</taxon>
        <taxon>Cytophagia</taxon>
        <taxon>Cytophagales</taxon>
        <taxon>Reichenbachiellaceae</taxon>
        <taxon>Ekhidna</taxon>
    </lineage>
</organism>
<feature type="transmembrane region" description="Helical" evidence="2">
    <location>
        <begin position="123"/>
        <end position="140"/>
    </location>
</feature>
<evidence type="ECO:0000313" key="4">
    <source>
        <dbReference type="Proteomes" id="UP000198393"/>
    </source>
</evidence>
<keyword evidence="2" id="KW-0472">Membrane</keyword>
<dbReference type="AlphaFoldDB" id="A0A239HSM8"/>
<gene>
    <name evidence="3" type="ORF">SAMN05421640_1458</name>
</gene>
<dbReference type="GO" id="GO:0000155">
    <property type="term" value="F:phosphorelay sensor kinase activity"/>
    <property type="evidence" value="ECO:0007669"/>
    <property type="project" value="InterPro"/>
</dbReference>
<keyword evidence="4" id="KW-1185">Reference proteome</keyword>
<evidence type="ECO:0000313" key="3">
    <source>
        <dbReference type="EMBL" id="SNS83863.1"/>
    </source>
</evidence>
<feature type="coiled-coil region" evidence="1">
    <location>
        <begin position="174"/>
        <end position="211"/>
    </location>
</feature>
<feature type="transmembrane region" description="Helical" evidence="2">
    <location>
        <begin position="74"/>
        <end position="92"/>
    </location>
</feature>
<keyword evidence="1" id="KW-0175">Coiled coil</keyword>
<protein>
    <recommendedName>
        <fullName evidence="5">Signal transduction histidine kinase dimerisation/phosphoacceptor domain-containing protein</fullName>
    </recommendedName>
</protein>
<feature type="transmembrane region" description="Helical" evidence="2">
    <location>
        <begin position="49"/>
        <end position="67"/>
    </location>
</feature>
<dbReference type="Gene3D" id="1.10.287.130">
    <property type="match status" value="1"/>
</dbReference>
<dbReference type="SUPFAM" id="SSF47384">
    <property type="entry name" value="Homodimeric domain of signal transducing histidine kinase"/>
    <property type="match status" value="1"/>
</dbReference>
<feature type="transmembrane region" description="Helical" evidence="2">
    <location>
        <begin position="152"/>
        <end position="173"/>
    </location>
</feature>
<evidence type="ECO:0000256" key="2">
    <source>
        <dbReference type="SAM" id="Phobius"/>
    </source>
</evidence>
<evidence type="ECO:0000256" key="1">
    <source>
        <dbReference type="SAM" id="Coils"/>
    </source>
</evidence>